<dbReference type="PANTHER" id="PTHR43280">
    <property type="entry name" value="ARAC-FAMILY TRANSCRIPTIONAL REGULATOR"/>
    <property type="match status" value="1"/>
</dbReference>
<dbReference type="InterPro" id="IPR011006">
    <property type="entry name" value="CheY-like_superfamily"/>
</dbReference>
<keyword evidence="8" id="KW-1185">Reference proteome</keyword>
<organism evidence="7 8">
    <name type="scientific">Niallia hominis</name>
    <dbReference type="NCBI Taxonomy" id="3133173"/>
    <lineage>
        <taxon>Bacteria</taxon>
        <taxon>Bacillati</taxon>
        <taxon>Bacillota</taxon>
        <taxon>Bacilli</taxon>
        <taxon>Bacillales</taxon>
        <taxon>Bacillaceae</taxon>
        <taxon>Niallia</taxon>
    </lineage>
</organism>
<gene>
    <name evidence="7" type="ORF">WMO63_10470</name>
</gene>
<name>A0ABV1F0J1_9BACI</name>
<reference evidence="7 8" key="1">
    <citation type="submission" date="2024-03" db="EMBL/GenBank/DDBJ databases">
        <title>Human intestinal bacterial collection.</title>
        <authorList>
            <person name="Pauvert C."/>
            <person name="Hitch T.C.A."/>
            <person name="Clavel T."/>
        </authorList>
    </citation>
    <scope>NUCLEOTIDE SEQUENCE [LARGE SCALE GENOMIC DNA]</scope>
    <source>
        <strain evidence="7 8">CLA-SR-H024</strain>
    </source>
</reference>
<evidence type="ECO:0000259" key="6">
    <source>
        <dbReference type="PROSITE" id="PS50110"/>
    </source>
</evidence>
<keyword evidence="3" id="KW-0804">Transcription</keyword>
<dbReference type="EMBL" id="JBBMFN010000021">
    <property type="protein sequence ID" value="MEQ2466088.1"/>
    <property type="molecule type" value="Genomic_DNA"/>
</dbReference>
<sequence length="488" mass="57966">MFKILIADRDRQEVNGIEWLVSKYSSPDFIMEKRNELAEVLAVLETDLPDILFIELDMIPDTHWKMVQSYINRYAKKVVTLTAETTFERAMQAMSVKAVDLLVKPLTPNLVKKAFQELMRMQLPLLKDEKNTSRTAYDSKYEALFIDDMIPYEYPVFLIESEWNDALDEIRVFSNEFDFYYKPVIFSTSDHLVLAFQHELQDEINEAKRFLREWEIEHDAPLAIAISHRDQHSLYQTYNHLRKAINVTFYTGYRQVILANDFHDWVERDPFLTMEQQRDWVHMLDEKEISEIKAWMYGEFFSMKSPYPSPSMLRTRLTSILAQVRRYMIKSGLQDSSSENYYKDVFNKILNYSVLYRIVQEIILFIDYLFDIQNQRVEKPKLDIMEAAITYMEKNYYRSDLSLVEVANHIGRSPSYFSYLLTNKNNRSFREILTNIRIQKAKDILSTSDTPIQNTAKLVGFNNPNYFSRIFRKQTGLSPREFIRQQTL</sequence>
<keyword evidence="2" id="KW-0238">DNA-binding</keyword>
<dbReference type="RefSeq" id="WP_349204738.1">
    <property type="nucleotide sequence ID" value="NZ_JBBMFN010000021.1"/>
</dbReference>
<comment type="caution">
    <text evidence="7">The sequence shown here is derived from an EMBL/GenBank/DDBJ whole genome shotgun (WGS) entry which is preliminary data.</text>
</comment>
<keyword evidence="1" id="KW-0805">Transcription regulation</keyword>
<evidence type="ECO:0000256" key="2">
    <source>
        <dbReference type="ARBA" id="ARBA00023125"/>
    </source>
</evidence>
<dbReference type="InterPro" id="IPR009057">
    <property type="entry name" value="Homeodomain-like_sf"/>
</dbReference>
<dbReference type="PROSITE" id="PS01124">
    <property type="entry name" value="HTH_ARAC_FAMILY_2"/>
    <property type="match status" value="1"/>
</dbReference>
<proteinExistence type="predicted"/>
<dbReference type="Proteomes" id="UP001465426">
    <property type="component" value="Unassembled WGS sequence"/>
</dbReference>
<dbReference type="PROSITE" id="PS50110">
    <property type="entry name" value="RESPONSE_REGULATORY"/>
    <property type="match status" value="1"/>
</dbReference>
<evidence type="ECO:0000256" key="3">
    <source>
        <dbReference type="ARBA" id="ARBA00023163"/>
    </source>
</evidence>
<accession>A0ABV1F0J1</accession>
<evidence type="ECO:0000256" key="4">
    <source>
        <dbReference type="PROSITE-ProRule" id="PRU00169"/>
    </source>
</evidence>
<evidence type="ECO:0000259" key="5">
    <source>
        <dbReference type="PROSITE" id="PS01124"/>
    </source>
</evidence>
<protein>
    <submittedName>
        <fullName evidence="7">Helix-turn-helix domain-containing protein</fullName>
    </submittedName>
</protein>
<dbReference type="PANTHER" id="PTHR43280:SF2">
    <property type="entry name" value="HTH-TYPE TRANSCRIPTIONAL REGULATOR EXSA"/>
    <property type="match status" value="1"/>
</dbReference>
<evidence type="ECO:0000313" key="8">
    <source>
        <dbReference type="Proteomes" id="UP001465426"/>
    </source>
</evidence>
<comment type="caution">
    <text evidence="4">Lacks conserved residue(s) required for the propagation of feature annotation.</text>
</comment>
<dbReference type="InterPro" id="IPR018060">
    <property type="entry name" value="HTH_AraC"/>
</dbReference>
<feature type="domain" description="Response regulatory" evidence="6">
    <location>
        <begin position="3"/>
        <end position="119"/>
    </location>
</feature>
<evidence type="ECO:0000313" key="7">
    <source>
        <dbReference type="EMBL" id="MEQ2466088.1"/>
    </source>
</evidence>
<dbReference type="Gene3D" id="1.10.10.60">
    <property type="entry name" value="Homeodomain-like"/>
    <property type="match status" value="2"/>
</dbReference>
<feature type="domain" description="HTH araC/xylS-type" evidence="5">
    <location>
        <begin position="386"/>
        <end position="485"/>
    </location>
</feature>
<dbReference type="InterPro" id="IPR001789">
    <property type="entry name" value="Sig_transdc_resp-reg_receiver"/>
</dbReference>
<dbReference type="Pfam" id="PF12833">
    <property type="entry name" value="HTH_18"/>
    <property type="match status" value="1"/>
</dbReference>
<dbReference type="SUPFAM" id="SSF52172">
    <property type="entry name" value="CheY-like"/>
    <property type="match status" value="1"/>
</dbReference>
<evidence type="ECO:0000256" key="1">
    <source>
        <dbReference type="ARBA" id="ARBA00023015"/>
    </source>
</evidence>
<dbReference type="Gene3D" id="3.40.50.2300">
    <property type="match status" value="1"/>
</dbReference>
<dbReference type="SMART" id="SM00342">
    <property type="entry name" value="HTH_ARAC"/>
    <property type="match status" value="1"/>
</dbReference>
<dbReference type="SUPFAM" id="SSF46689">
    <property type="entry name" value="Homeodomain-like"/>
    <property type="match status" value="1"/>
</dbReference>